<keyword evidence="2" id="KW-1185">Reference proteome</keyword>
<gene>
    <name evidence="1" type="ORF">PT974_00303</name>
</gene>
<name>A0ABR0T1T7_9HYPO</name>
<evidence type="ECO:0000313" key="2">
    <source>
        <dbReference type="Proteomes" id="UP001338125"/>
    </source>
</evidence>
<reference evidence="1 2" key="1">
    <citation type="submission" date="2024-01" db="EMBL/GenBank/DDBJ databases">
        <title>Complete genome of Cladobotryum mycophilum ATHUM6906.</title>
        <authorList>
            <person name="Christinaki A.C."/>
            <person name="Myridakis A.I."/>
            <person name="Kouvelis V.N."/>
        </authorList>
    </citation>
    <scope>NUCLEOTIDE SEQUENCE [LARGE SCALE GENOMIC DNA]</scope>
    <source>
        <strain evidence="1 2">ATHUM6906</strain>
    </source>
</reference>
<sequence length="263" mass="29794">MAEQSNPALIQVGDTSRAPLFLLHDSSGGTFSYYRLESLGRPVYAIHNPWLRNADKWGGGSMLFVKEYIKLIKSVYPRGDILVGGWSLGGQLGIDIGRVLAQDRRSKLRVIGVVMIDTLYPYWGPPGTVHADFPVNLLLGPCPPEMKEEILRCTQWTMEDSLEWVDRNWKANKDQLEGIEAMEPPPAVHLFATKYIPVTKAQNGAVAMTDYLRHERGGWNMFPHDFIVATWELPAHHFGLFEKDMIKETSDKVRRACDLLEEN</sequence>
<dbReference type="EMBL" id="JAVFKD010000001">
    <property type="protein sequence ID" value="KAK5997936.1"/>
    <property type="molecule type" value="Genomic_DNA"/>
</dbReference>
<proteinExistence type="predicted"/>
<organism evidence="1 2">
    <name type="scientific">Cladobotryum mycophilum</name>
    <dbReference type="NCBI Taxonomy" id="491253"/>
    <lineage>
        <taxon>Eukaryota</taxon>
        <taxon>Fungi</taxon>
        <taxon>Dikarya</taxon>
        <taxon>Ascomycota</taxon>
        <taxon>Pezizomycotina</taxon>
        <taxon>Sordariomycetes</taxon>
        <taxon>Hypocreomycetidae</taxon>
        <taxon>Hypocreales</taxon>
        <taxon>Hypocreaceae</taxon>
        <taxon>Cladobotryum</taxon>
    </lineage>
</organism>
<dbReference type="SUPFAM" id="SSF53474">
    <property type="entry name" value="alpha/beta-Hydrolases"/>
    <property type="match status" value="1"/>
</dbReference>
<dbReference type="Gene3D" id="3.40.50.1820">
    <property type="entry name" value="alpha/beta hydrolase"/>
    <property type="match status" value="1"/>
</dbReference>
<dbReference type="InterPro" id="IPR029058">
    <property type="entry name" value="AB_hydrolase_fold"/>
</dbReference>
<accession>A0ABR0T1T7</accession>
<protein>
    <submittedName>
        <fullName evidence="1">Thioesterase TR09-like protein</fullName>
    </submittedName>
</protein>
<comment type="caution">
    <text evidence="1">The sequence shown here is derived from an EMBL/GenBank/DDBJ whole genome shotgun (WGS) entry which is preliminary data.</text>
</comment>
<dbReference type="Proteomes" id="UP001338125">
    <property type="component" value="Unassembled WGS sequence"/>
</dbReference>
<evidence type="ECO:0000313" key="1">
    <source>
        <dbReference type="EMBL" id="KAK5997936.1"/>
    </source>
</evidence>